<feature type="transmembrane region" description="Helical" evidence="1">
    <location>
        <begin position="92"/>
        <end position="115"/>
    </location>
</feature>
<evidence type="ECO:0000313" key="3">
    <source>
        <dbReference type="Proteomes" id="UP000321617"/>
    </source>
</evidence>
<dbReference type="Proteomes" id="UP000321617">
    <property type="component" value="Unassembled WGS sequence"/>
</dbReference>
<feature type="transmembrane region" description="Helical" evidence="1">
    <location>
        <begin position="6"/>
        <end position="26"/>
    </location>
</feature>
<dbReference type="AlphaFoldDB" id="A0A562V3M5"/>
<protein>
    <submittedName>
        <fullName evidence="2">Uncharacterized protein</fullName>
    </submittedName>
</protein>
<sequence>MTRLVLPSIWFLASFIVLVLQVSVWLPRHWNGERRGMDLRFHRYDRGPDVFAAVRRLMPCSVLSVVASLSWSAAAVWSAARGAGAGVDVVSVALWMAGFLVFIVFSLSALAVFCFNQPKWMVAPSHRGDRGVLQG</sequence>
<accession>A0A562V3M5</accession>
<feature type="transmembrane region" description="Helical" evidence="1">
    <location>
        <begin position="60"/>
        <end position="80"/>
    </location>
</feature>
<evidence type="ECO:0000256" key="1">
    <source>
        <dbReference type="SAM" id="Phobius"/>
    </source>
</evidence>
<name>A0A562V3M5_9ACTN</name>
<keyword evidence="1" id="KW-0472">Membrane</keyword>
<comment type="caution">
    <text evidence="2">The sequence shown here is derived from an EMBL/GenBank/DDBJ whole genome shotgun (WGS) entry which is preliminary data.</text>
</comment>
<proteinExistence type="predicted"/>
<evidence type="ECO:0000313" key="2">
    <source>
        <dbReference type="EMBL" id="TWJ12490.1"/>
    </source>
</evidence>
<gene>
    <name evidence="2" type="ORF">LX16_3248</name>
</gene>
<dbReference type="RefSeq" id="WP_147139651.1">
    <property type="nucleotide sequence ID" value="NZ_BAABIJ010000002.1"/>
</dbReference>
<keyword evidence="1" id="KW-0812">Transmembrane</keyword>
<reference evidence="2 3" key="1">
    <citation type="journal article" date="2013" name="Stand. Genomic Sci.">
        <title>Genomic Encyclopedia of Type Strains, Phase I: The one thousand microbial genomes (KMG-I) project.</title>
        <authorList>
            <person name="Kyrpides N.C."/>
            <person name="Woyke T."/>
            <person name="Eisen J.A."/>
            <person name="Garrity G."/>
            <person name="Lilburn T.G."/>
            <person name="Beck B.J."/>
            <person name="Whitman W.B."/>
            <person name="Hugenholtz P."/>
            <person name="Klenk H.P."/>
        </authorList>
    </citation>
    <scope>NUCLEOTIDE SEQUENCE [LARGE SCALE GENOMIC DNA]</scope>
    <source>
        <strain evidence="2 3">DSM 45044</strain>
    </source>
</reference>
<keyword evidence="3" id="KW-1185">Reference proteome</keyword>
<dbReference type="EMBL" id="VLLL01000006">
    <property type="protein sequence ID" value="TWJ12490.1"/>
    <property type="molecule type" value="Genomic_DNA"/>
</dbReference>
<keyword evidence="1" id="KW-1133">Transmembrane helix</keyword>
<organism evidence="2 3">
    <name type="scientific">Stackebrandtia albiflava</name>
    <dbReference type="NCBI Taxonomy" id="406432"/>
    <lineage>
        <taxon>Bacteria</taxon>
        <taxon>Bacillati</taxon>
        <taxon>Actinomycetota</taxon>
        <taxon>Actinomycetes</taxon>
        <taxon>Glycomycetales</taxon>
        <taxon>Glycomycetaceae</taxon>
        <taxon>Stackebrandtia</taxon>
    </lineage>
</organism>